<organism evidence="2 3">
    <name type="scientific">Bordetella genomosp. 1</name>
    <dbReference type="NCBI Taxonomy" id="1395607"/>
    <lineage>
        <taxon>Bacteria</taxon>
        <taxon>Pseudomonadati</taxon>
        <taxon>Pseudomonadota</taxon>
        <taxon>Betaproteobacteria</taxon>
        <taxon>Burkholderiales</taxon>
        <taxon>Alcaligenaceae</taxon>
        <taxon>Bordetella</taxon>
    </lineage>
</organism>
<dbReference type="InterPro" id="IPR017853">
    <property type="entry name" value="GH"/>
</dbReference>
<dbReference type="AlphaFoldDB" id="A0A261SCW2"/>
<sequence length="877" mass="95424">MNTPRATARLQLHAGFTLDDARAQVPYYAALGISHLYLSPITTAREGSTHGYDVADHTQVSPALGGIAALRRLAEALRERQMGIIVDIVPNHMAAHPQNPWWHDVLKHGAASAHAHWFDIDWNSPSPALRGKVLLPVLGDPYDAALRGGGIRLAFDAEAARYVIEAGGTALPLAEGSLDAGALPDAVLAAHDPAEAAGRARLHALLENQHYRLSWWRCAPDQINWRRFFEVSELVGVRVELPEVFDAVHALTLRLYGAGLIDGVRIDHIDGLAQPAAYCRQLRTALLEAGAHRDAQGLQTEPYIVVEKILAPGEALPSHWHVQGTTGYDFLDQVGALLHAPAAEAPFTALWQRLAGDARPVHAQWLAARDRMLRRHFVVERRTLARVLAELAQSHTATRDWTEAAIARALYLLLRHFPRYRTYAGEHGRSPADQAACDLALTAARADAEGDPAMQALLKELDKWLSGAPLTDDDPARQRLAAHALQRFEQLTPPLAAKALEDTLFYRYAPLLSRNEVGAEPSGFALSVEDFHAACAQRARDFPQAMIATATHDHKRGEDVRARLAVLTETPARWVRWARDWVADAGAATRVHPADRYQLAQTLVGAWPDGLAPDDAAALEPWFERVLQWWTKALREAKLRTSWTDPDSDYESACADLLRSMAPGAPLAPLLQRAADLARDIAPAGRVNGLAQTLLRLTTPGVPDLYQGTDLWDLSLVDPDNRRPVDFALRAALLERPLPPGRIAPQAWADGSVKLHLLRAALASRQERPDVYALGGYTPLAVQGPAAAHVVAFLREHAGRAVLVAVPRGCARRLAGLQDAKAARLLRDTRIALPAAWAGAPWTDALADGAPAVASDGDGIALATLWQARPVSLLHAG</sequence>
<dbReference type="InterPro" id="IPR013797">
    <property type="entry name" value="Maltooligo_trehalose_synth_4"/>
</dbReference>
<dbReference type="Gene3D" id="3.20.20.80">
    <property type="entry name" value="Glycosidases"/>
    <property type="match status" value="2"/>
</dbReference>
<dbReference type="RefSeq" id="WP_094826049.1">
    <property type="nucleotide sequence ID" value="NZ_NEVL01000003.1"/>
</dbReference>
<dbReference type="OrthoDB" id="9761577at2"/>
<gene>
    <name evidence="2" type="primary">treY</name>
    <name evidence="2" type="ORF">CEG14_09035</name>
</gene>
<dbReference type="InterPro" id="IPR012767">
    <property type="entry name" value="Trehalose_TreY"/>
</dbReference>
<dbReference type="GO" id="GO:0030980">
    <property type="term" value="P:alpha-glucan catabolic process"/>
    <property type="evidence" value="ECO:0007669"/>
    <property type="project" value="TreeGrafter"/>
</dbReference>
<dbReference type="SUPFAM" id="SSF51445">
    <property type="entry name" value="(Trans)glycosidases"/>
    <property type="match status" value="1"/>
</dbReference>
<dbReference type="PANTHER" id="PTHR10357">
    <property type="entry name" value="ALPHA-AMYLASE FAMILY MEMBER"/>
    <property type="match status" value="1"/>
</dbReference>
<dbReference type="NCBIfam" id="TIGR02401">
    <property type="entry name" value="trehalose_TreY"/>
    <property type="match status" value="1"/>
</dbReference>
<dbReference type="EMBL" id="NEVL01000003">
    <property type="protein sequence ID" value="OZI35239.1"/>
    <property type="molecule type" value="Genomic_DNA"/>
</dbReference>
<dbReference type="GO" id="GO:0005992">
    <property type="term" value="P:trehalose biosynthetic process"/>
    <property type="evidence" value="ECO:0007669"/>
    <property type="project" value="TreeGrafter"/>
</dbReference>
<dbReference type="SMART" id="SM00642">
    <property type="entry name" value="Aamy"/>
    <property type="match status" value="1"/>
</dbReference>
<dbReference type="PANTHER" id="PTHR10357:SF216">
    <property type="entry name" value="MALTOOLIGOSYL TREHALOSE SYNTHASE-RELATED"/>
    <property type="match status" value="1"/>
</dbReference>
<dbReference type="Gene3D" id="1.10.10.470">
    <property type="entry name" value="Maltooligosyl trehalose synthase, domain 4"/>
    <property type="match status" value="1"/>
</dbReference>
<dbReference type="CDD" id="cd11336">
    <property type="entry name" value="AmyAc_MTSase"/>
    <property type="match status" value="1"/>
</dbReference>
<reference evidence="2 3" key="1">
    <citation type="submission" date="2017-05" db="EMBL/GenBank/DDBJ databases">
        <title>Complete and WGS of Bordetella genogroups.</title>
        <authorList>
            <person name="Spilker T."/>
            <person name="LiPuma J."/>
        </authorList>
    </citation>
    <scope>NUCLEOTIDE SEQUENCE [LARGE SCALE GENOMIC DNA]</scope>
    <source>
        <strain evidence="2 3">AU17610</strain>
    </source>
</reference>
<proteinExistence type="predicted"/>
<evidence type="ECO:0000259" key="1">
    <source>
        <dbReference type="SMART" id="SM00642"/>
    </source>
</evidence>
<evidence type="ECO:0000313" key="2">
    <source>
        <dbReference type="EMBL" id="OZI35239.1"/>
    </source>
</evidence>
<dbReference type="Pfam" id="PF00128">
    <property type="entry name" value="Alpha-amylase"/>
    <property type="match status" value="1"/>
</dbReference>
<evidence type="ECO:0000313" key="3">
    <source>
        <dbReference type="Proteomes" id="UP000217005"/>
    </source>
</evidence>
<accession>A0A261SCW2</accession>
<dbReference type="InterPro" id="IPR006047">
    <property type="entry name" value="GH13_cat_dom"/>
</dbReference>
<feature type="domain" description="Glycosyl hydrolase family 13 catalytic" evidence="1">
    <location>
        <begin position="7"/>
        <end position="445"/>
    </location>
</feature>
<protein>
    <submittedName>
        <fullName evidence="2">Malto-oligosyltrehalose synthase</fullName>
    </submittedName>
</protein>
<dbReference type="Proteomes" id="UP000217005">
    <property type="component" value="Unassembled WGS sequence"/>
</dbReference>
<dbReference type="Gene3D" id="3.30.1590.10">
    <property type="entry name" value="Maltooligosyl trehalose synthase, domain 2"/>
    <property type="match status" value="1"/>
</dbReference>
<comment type="caution">
    <text evidence="2">The sequence shown here is derived from an EMBL/GenBank/DDBJ whole genome shotgun (WGS) entry which is preliminary data.</text>
</comment>
<dbReference type="GO" id="GO:0047470">
    <property type="term" value="F:(1,4)-alpha-D-glucan 1-alpha-D-glucosylmutase activity"/>
    <property type="evidence" value="ECO:0007669"/>
    <property type="project" value="TreeGrafter"/>
</dbReference>
<name>A0A261SCW2_9BORD</name>